<dbReference type="NCBIfam" id="TIGR01646">
    <property type="entry name" value="vgr_GE"/>
    <property type="match status" value="1"/>
</dbReference>
<dbReference type="EMBL" id="LOMY01000011">
    <property type="protein sequence ID" value="OCQ54554.1"/>
    <property type="molecule type" value="Genomic_DNA"/>
</dbReference>
<protein>
    <submittedName>
        <fullName evidence="6">Phage-related baseplate assembly protein</fullName>
    </submittedName>
</protein>
<dbReference type="Gene3D" id="2.40.50.230">
    <property type="entry name" value="Gp5 N-terminal domain"/>
    <property type="match status" value="1"/>
</dbReference>
<evidence type="ECO:0000256" key="2">
    <source>
        <dbReference type="ARBA" id="ARBA00005558"/>
    </source>
</evidence>
<sequence length="834" mass="94251">MMSHTSDYRTDVRIIANIPRNIPNGDKLRFRKLTGSESLSQLYQFKAEFLCPCNDLDMKSLLGKGMSLEIPLIQGGCRFLHGNITRIEYAGHYLQEGKDKLYIFTLHPSLWYLTQNRDCHIWQGQSIPDIIAGLLAKYNINIENRLSSHYRQWEYCVQYQESDFDFISRLMEHEGIYYYFSHQKEGHTLILADSPNAHRPFNDAYAQIRYLAAQPGVVDHHEGITCWNTAQEITPRVYALDDYDFRKPRAHLLEVCRNPASFAANKADVFEWPGRYIDNQHGQFYAQIRQQAFKAQQQQMYGNTTACGVAPGSSFTLQNSPFPSDSDAFLVTHVEYELYDCTLYDELDKFHQDKGPFQATFRAVPADIVWRPQRITPWPKTCGPQTAEVTGPAGESIWTDKYGRVKLKFRWDRYSQPDDRSSCWVRVSSSWAGWKYGSLQIPRIGEEVVVDFINGDPDRPLVTGRVYNEECMPPWQLPDDATRMGFMSRSKKGGVENASFLFLEDAPGRESFTMHAERDMNISVEHDKNITVDGALAQEIKGETHFKHYGMCNTLKTMPDIQTFLLGKTAVIGVGGRADFIMGGRYERILGKSETQVSQSISQHAGENISCHARGNILFDAGKQIIYGDSLYLNKESSDPNNQAQKKLMTLQGLTPEEIADQKASEQQQQQKIPTSVIYKKGVSVEINGVDNRRVDKDQKVEIKGAVTRSIEGSWQEHVKDDLKIQADADAHLNCGGKVCIETKDMEHKIEGHIETHAGNTLTVCGTTESVNMLNYTNSSIAMKNEGVVMSNNMLNISNTTLHMSTNTLNLSLGQININAVALSLSLSGLAIFI</sequence>
<organism evidence="6 7">
    <name type="scientific">Photorhabdus australis subsp. thailandensis</name>
    <dbReference type="NCBI Taxonomy" id="2805096"/>
    <lineage>
        <taxon>Bacteria</taxon>
        <taxon>Pseudomonadati</taxon>
        <taxon>Pseudomonadota</taxon>
        <taxon>Gammaproteobacteria</taxon>
        <taxon>Enterobacterales</taxon>
        <taxon>Morganellaceae</taxon>
        <taxon>Photorhabdus</taxon>
    </lineage>
</organism>
<dbReference type="SUPFAM" id="SSF69349">
    <property type="entry name" value="Phage fibre proteins"/>
    <property type="match status" value="1"/>
</dbReference>
<reference evidence="6 7" key="1">
    <citation type="submission" date="2015-12" db="EMBL/GenBank/DDBJ databases">
        <title>Genome comparisons provide insights into the role of secondary metabolites in the pathogenic phase of the Photorhabdus life cycle.</title>
        <authorList>
            <person name="Tobias N.J."/>
            <person name="Mishra B."/>
            <person name="Gupta D.K."/>
            <person name="Thines M."/>
            <person name="Stinear T.P."/>
            <person name="Bode H.B."/>
        </authorList>
    </citation>
    <scope>NUCLEOTIDE SEQUENCE [LARGE SCALE GENOMIC DNA]</scope>
    <source>
        <strain evidence="6 7">PB68.1</strain>
    </source>
</reference>
<comment type="similarity">
    <text evidence="2">Belongs to the VgrG protein family.</text>
</comment>
<dbReference type="Gene3D" id="3.55.50.10">
    <property type="entry name" value="Baseplate protein-like domains"/>
    <property type="match status" value="1"/>
</dbReference>
<dbReference type="AlphaFoldDB" id="A0A1C0U9E6"/>
<feature type="domain" description="Gp5/Type VI secretion system Vgr C-terminal trimerisation" evidence="5">
    <location>
        <begin position="484"/>
        <end position="544"/>
    </location>
</feature>
<dbReference type="PATRIC" id="fig|286156.4.peg.272"/>
<keyword evidence="7" id="KW-1185">Reference proteome</keyword>
<dbReference type="Pfam" id="PF22178">
    <property type="entry name" value="Gp5_trimer_C"/>
    <property type="match status" value="1"/>
</dbReference>
<dbReference type="PANTHER" id="PTHR32305:SF15">
    <property type="entry name" value="PROTEIN RHSA-RELATED"/>
    <property type="match status" value="1"/>
</dbReference>
<keyword evidence="3" id="KW-0964">Secreted</keyword>
<dbReference type="Gene3D" id="2.30.110.50">
    <property type="match status" value="1"/>
</dbReference>
<dbReference type="InterPro" id="IPR006533">
    <property type="entry name" value="T6SS_Vgr_RhsGE"/>
</dbReference>
<name>A0A1C0U9E6_9GAMM</name>
<dbReference type="SUPFAM" id="SSF69255">
    <property type="entry name" value="gp5 N-terminal domain-like"/>
    <property type="match status" value="1"/>
</dbReference>
<evidence type="ECO:0000259" key="5">
    <source>
        <dbReference type="Pfam" id="PF22178"/>
    </source>
</evidence>
<evidence type="ECO:0000256" key="3">
    <source>
        <dbReference type="ARBA" id="ARBA00022525"/>
    </source>
</evidence>
<dbReference type="InterPro" id="IPR006531">
    <property type="entry name" value="Gp5/Vgr_OB"/>
</dbReference>
<dbReference type="Pfam" id="PF05954">
    <property type="entry name" value="Phage_GPD"/>
    <property type="match status" value="1"/>
</dbReference>
<dbReference type="STRING" id="286156.Ppb6_00221"/>
<dbReference type="InterPro" id="IPR017847">
    <property type="entry name" value="T6SS_RhsGE_Vgr_subset"/>
</dbReference>
<dbReference type="Pfam" id="PF04717">
    <property type="entry name" value="Phage_base_V"/>
    <property type="match status" value="1"/>
</dbReference>
<dbReference type="SUPFAM" id="SSF69279">
    <property type="entry name" value="Phage tail proteins"/>
    <property type="match status" value="2"/>
</dbReference>
<comment type="subcellular location">
    <subcellularLocation>
        <location evidence="1">Secreted</location>
    </subcellularLocation>
</comment>
<dbReference type="InterPro" id="IPR054030">
    <property type="entry name" value="Gp5_Vgr_C"/>
</dbReference>
<accession>A0A1C0U9E6</accession>
<dbReference type="GO" id="GO:0005576">
    <property type="term" value="C:extracellular region"/>
    <property type="evidence" value="ECO:0007669"/>
    <property type="project" value="UniProtKB-SubCell"/>
</dbReference>
<dbReference type="InterPro" id="IPR050708">
    <property type="entry name" value="T6SS_VgrG/RHS"/>
</dbReference>
<dbReference type="PANTHER" id="PTHR32305">
    <property type="match status" value="1"/>
</dbReference>
<evidence type="ECO:0000259" key="4">
    <source>
        <dbReference type="Pfam" id="PF04717"/>
    </source>
</evidence>
<evidence type="ECO:0000313" key="6">
    <source>
        <dbReference type="EMBL" id="OCQ54554.1"/>
    </source>
</evidence>
<feature type="domain" description="Gp5/Type VI secretion system Vgr protein OB-fold" evidence="4">
    <location>
        <begin position="400"/>
        <end position="467"/>
    </location>
</feature>
<evidence type="ECO:0000256" key="1">
    <source>
        <dbReference type="ARBA" id="ARBA00004613"/>
    </source>
</evidence>
<dbReference type="Gene3D" id="4.10.220.110">
    <property type="match status" value="1"/>
</dbReference>
<proteinExistence type="inferred from homology"/>
<dbReference type="InterPro" id="IPR037026">
    <property type="entry name" value="Vgr_OB-fold_dom_sf"/>
</dbReference>
<evidence type="ECO:0000313" key="7">
    <source>
        <dbReference type="Proteomes" id="UP000093476"/>
    </source>
</evidence>
<dbReference type="Proteomes" id="UP000093476">
    <property type="component" value="Unassembled WGS sequence"/>
</dbReference>
<gene>
    <name evidence="6" type="ORF">Ppb6_00221</name>
</gene>
<dbReference type="NCBIfam" id="TIGR03361">
    <property type="entry name" value="VI_Rhs_Vgr"/>
    <property type="match status" value="1"/>
</dbReference>
<comment type="caution">
    <text evidence="6">The sequence shown here is derived from an EMBL/GenBank/DDBJ whole genome shotgun (WGS) entry which is preliminary data.</text>
</comment>